<gene>
    <name evidence="1" type="ORF">EPD60_16150</name>
</gene>
<evidence type="ECO:0000313" key="2">
    <source>
        <dbReference type="Proteomes" id="UP000295334"/>
    </source>
</evidence>
<evidence type="ECO:0000313" key="1">
    <source>
        <dbReference type="EMBL" id="TCJ12087.1"/>
    </source>
</evidence>
<protein>
    <submittedName>
        <fullName evidence="1">Uncharacterized protein</fullName>
    </submittedName>
</protein>
<dbReference type="Proteomes" id="UP000295334">
    <property type="component" value="Unassembled WGS sequence"/>
</dbReference>
<reference evidence="1 2" key="1">
    <citation type="submission" date="2019-03" db="EMBL/GenBank/DDBJ databases">
        <authorList>
            <person name="Kim M.K.M."/>
        </authorList>
    </citation>
    <scope>NUCLEOTIDE SEQUENCE [LARGE SCALE GENOMIC DNA]</scope>
    <source>
        <strain evidence="1 2">17J68-12</strain>
    </source>
</reference>
<dbReference type="AlphaFoldDB" id="A0A4R1B667"/>
<name>A0A4R1B667_9BACT</name>
<comment type="caution">
    <text evidence="1">The sequence shown here is derived from an EMBL/GenBank/DDBJ whole genome shotgun (WGS) entry which is preliminary data.</text>
</comment>
<organism evidence="1 2">
    <name type="scientific">Flaviaesturariibacter flavus</name>
    <dbReference type="NCBI Taxonomy" id="2502780"/>
    <lineage>
        <taxon>Bacteria</taxon>
        <taxon>Pseudomonadati</taxon>
        <taxon>Bacteroidota</taxon>
        <taxon>Chitinophagia</taxon>
        <taxon>Chitinophagales</taxon>
        <taxon>Chitinophagaceae</taxon>
        <taxon>Flaviaestuariibacter</taxon>
    </lineage>
</organism>
<proteinExistence type="predicted"/>
<dbReference type="EMBL" id="SJZI01000052">
    <property type="protein sequence ID" value="TCJ12087.1"/>
    <property type="molecule type" value="Genomic_DNA"/>
</dbReference>
<keyword evidence="2" id="KW-1185">Reference proteome</keyword>
<sequence length="83" mass="9564">MMQLLGYISLFLEGAVVPYKLYYHPSDRKYHFRPEAGITRFPCVVAWQLECSWIFEGAVPESLRQQHCSHLDAILLKNAGPLL</sequence>
<dbReference type="RefSeq" id="WP_131450563.1">
    <property type="nucleotide sequence ID" value="NZ_SJZI01000052.1"/>
</dbReference>
<accession>A0A4R1B667</accession>